<reference evidence="2 3" key="2">
    <citation type="submission" date="2008-10" db="EMBL/GenBank/DDBJ databases">
        <authorList>
            <person name="Fulton L."/>
            <person name="Clifton S."/>
            <person name="Fulton B."/>
            <person name="Xu J."/>
            <person name="Minx P."/>
            <person name="Pepin K.H."/>
            <person name="Johnson M."/>
            <person name="Bhonagiri V."/>
            <person name="Nash W.E."/>
            <person name="Mardis E.R."/>
            <person name="Wilson R.K."/>
        </authorList>
    </citation>
    <scope>NUCLEOTIDE SEQUENCE [LARGE SCALE GENOMIC DNA]</scope>
    <source>
        <strain evidence="2 3">DSM 30120</strain>
    </source>
</reference>
<evidence type="ECO:0000313" key="2">
    <source>
        <dbReference type="EMBL" id="EEB46173.1"/>
    </source>
</evidence>
<dbReference type="GeneID" id="57293491"/>
<dbReference type="EMBL" id="ABXW01000046">
    <property type="protein sequence ID" value="EEB46173.1"/>
    <property type="molecule type" value="Genomic_DNA"/>
</dbReference>
<reference evidence="2 3" key="1">
    <citation type="submission" date="2008-10" db="EMBL/GenBank/DDBJ databases">
        <title>Draft genome sequence of Providencia alcalifaciens (DSM 30120).</title>
        <authorList>
            <person name="Sudarsanam P."/>
            <person name="Ley R."/>
            <person name="Guruge J."/>
            <person name="Turnbaugh P.J."/>
            <person name="Mahowald M."/>
            <person name="Liep D."/>
            <person name="Gordon J."/>
        </authorList>
    </citation>
    <scope>NUCLEOTIDE SEQUENCE [LARGE SCALE GENOMIC DNA]</scope>
    <source>
        <strain evidence="2 3">DSM 30120</strain>
    </source>
</reference>
<comment type="caution">
    <text evidence="2">The sequence shown here is derived from an EMBL/GenBank/DDBJ whole genome shotgun (WGS) entry which is preliminary data.</text>
</comment>
<organism evidence="2 3">
    <name type="scientific">Providencia alcalifaciens DSM 30120</name>
    <dbReference type="NCBI Taxonomy" id="520999"/>
    <lineage>
        <taxon>Bacteria</taxon>
        <taxon>Pseudomonadati</taxon>
        <taxon>Pseudomonadota</taxon>
        <taxon>Gammaproteobacteria</taxon>
        <taxon>Enterobacterales</taxon>
        <taxon>Morganellaceae</taxon>
        <taxon>Providencia</taxon>
    </lineage>
</organism>
<keyword evidence="1" id="KW-0472">Membrane</keyword>
<name>B6XF85_9GAMM</name>
<gene>
    <name evidence="2" type="ORF">PROVALCAL_02017</name>
</gene>
<feature type="transmembrane region" description="Helical" evidence="1">
    <location>
        <begin position="34"/>
        <end position="53"/>
    </location>
</feature>
<accession>B6XF85</accession>
<feature type="transmembrane region" description="Helical" evidence="1">
    <location>
        <begin position="65"/>
        <end position="87"/>
    </location>
</feature>
<feature type="transmembrane region" description="Helical" evidence="1">
    <location>
        <begin position="107"/>
        <end position="128"/>
    </location>
</feature>
<dbReference type="AlphaFoldDB" id="B6XF85"/>
<keyword evidence="1" id="KW-1133">Transmembrane helix</keyword>
<feature type="transmembrane region" description="Helical" evidence="1">
    <location>
        <begin position="7"/>
        <end position="28"/>
    </location>
</feature>
<evidence type="ECO:0000256" key="1">
    <source>
        <dbReference type="SAM" id="Phobius"/>
    </source>
</evidence>
<protein>
    <submittedName>
        <fullName evidence="2">Uncharacterized protein</fullName>
    </submittedName>
</protein>
<sequence>MENFNKNAFPFALFVTIIILIVNVTNVLKDKISLNSIIFFMFALIVFLIVTLAQKNKKYYVYIVTYNKLVPFSGAIISLLWTCAEITNESKDVSLSLIINTFKDSPILLTLLIVLTIIYSAISLCDKLKELSNEVKKRTSDI</sequence>
<dbReference type="Proteomes" id="UP000003729">
    <property type="component" value="Unassembled WGS sequence"/>
</dbReference>
<proteinExistence type="predicted"/>
<dbReference type="RefSeq" id="WP_006658961.1">
    <property type="nucleotide sequence ID" value="NZ_ABXW01000046.1"/>
</dbReference>
<evidence type="ECO:0000313" key="3">
    <source>
        <dbReference type="Proteomes" id="UP000003729"/>
    </source>
</evidence>
<keyword evidence="1" id="KW-0812">Transmembrane</keyword>